<proteinExistence type="predicted"/>
<accession>A0ABU7AZF9</accession>
<organism evidence="1 2">
    <name type="scientific">Ataeniobius toweri</name>
    <dbReference type="NCBI Taxonomy" id="208326"/>
    <lineage>
        <taxon>Eukaryota</taxon>
        <taxon>Metazoa</taxon>
        <taxon>Chordata</taxon>
        <taxon>Craniata</taxon>
        <taxon>Vertebrata</taxon>
        <taxon>Euteleostomi</taxon>
        <taxon>Actinopterygii</taxon>
        <taxon>Neopterygii</taxon>
        <taxon>Teleostei</taxon>
        <taxon>Neoteleostei</taxon>
        <taxon>Acanthomorphata</taxon>
        <taxon>Ovalentaria</taxon>
        <taxon>Atherinomorphae</taxon>
        <taxon>Cyprinodontiformes</taxon>
        <taxon>Goodeidae</taxon>
        <taxon>Ataeniobius</taxon>
    </lineage>
</organism>
<sequence>MLEEYNIKVKCMHWNGLNKFFWPSPRDDVSWYNDDQIMCLIPEPLAVNKRSVQIEQQFWEFIMGKLDK</sequence>
<protein>
    <submittedName>
        <fullName evidence="1">Uncharacterized protein</fullName>
    </submittedName>
</protein>
<reference evidence="1 2" key="1">
    <citation type="submission" date="2021-07" db="EMBL/GenBank/DDBJ databases">
        <authorList>
            <person name="Palmer J.M."/>
        </authorList>
    </citation>
    <scope>NUCLEOTIDE SEQUENCE [LARGE SCALE GENOMIC DNA]</scope>
    <source>
        <strain evidence="1 2">AT_MEX2019</strain>
        <tissue evidence="1">Muscle</tissue>
    </source>
</reference>
<evidence type="ECO:0000313" key="1">
    <source>
        <dbReference type="EMBL" id="MED6243611.1"/>
    </source>
</evidence>
<gene>
    <name evidence="1" type="ORF">ATANTOWER_023429</name>
</gene>
<dbReference type="Proteomes" id="UP001345963">
    <property type="component" value="Unassembled WGS sequence"/>
</dbReference>
<comment type="caution">
    <text evidence="1">The sequence shown here is derived from an EMBL/GenBank/DDBJ whole genome shotgun (WGS) entry which is preliminary data.</text>
</comment>
<evidence type="ECO:0000313" key="2">
    <source>
        <dbReference type="Proteomes" id="UP001345963"/>
    </source>
</evidence>
<name>A0ABU7AZF9_9TELE</name>
<dbReference type="EMBL" id="JAHUTI010034706">
    <property type="protein sequence ID" value="MED6243611.1"/>
    <property type="molecule type" value="Genomic_DNA"/>
</dbReference>
<keyword evidence="2" id="KW-1185">Reference proteome</keyword>